<name>A0ACC1Q2N2_9APHY</name>
<dbReference type="Proteomes" id="UP001144978">
    <property type="component" value="Unassembled WGS sequence"/>
</dbReference>
<comment type="caution">
    <text evidence="1">The sequence shown here is derived from an EMBL/GenBank/DDBJ whole genome shotgun (WGS) entry which is preliminary data.</text>
</comment>
<evidence type="ECO:0000313" key="2">
    <source>
        <dbReference type="Proteomes" id="UP001144978"/>
    </source>
</evidence>
<dbReference type="EMBL" id="JANSHE010000695">
    <property type="protein sequence ID" value="KAJ3007948.1"/>
    <property type="molecule type" value="Genomic_DNA"/>
</dbReference>
<reference evidence="1" key="1">
    <citation type="submission" date="2022-08" db="EMBL/GenBank/DDBJ databases">
        <title>Genome Sequence of Pycnoporus sanguineus.</title>
        <authorList>
            <person name="Buettner E."/>
        </authorList>
    </citation>
    <scope>NUCLEOTIDE SEQUENCE</scope>
    <source>
        <strain evidence="1">CG-C14</strain>
    </source>
</reference>
<sequence length="305" mass="33724">MSNNALDGNQNDWDLNLAPIWEEETPADPLEPHMQPFDGQNGAQLPPQAPVTEPTEAEVIRELLHAVSLLGQESLQTRDILAQQTETLSLLQSQVRQSSLDSVEFTRRVAEQAAGAFQAIQTAGVTPGPGSARVGSVKVREPRMFSGKADDVEPFIREVKACVQLQRSGFVTDEDKTLYFSLYLKPGAAESWYNAIRINQPGLLMNFDAFVRAFVKRFQTTDLAAKYLTKIESLRQTGSAASNEAHAIQPRPQAGPASRARDPQARVYAREVDPGRHPSGRNLYEIDQELKRRGIKAGRRPSPPL</sequence>
<proteinExistence type="predicted"/>
<protein>
    <submittedName>
        <fullName evidence="1">Uncharacterized protein</fullName>
    </submittedName>
</protein>
<evidence type="ECO:0000313" key="1">
    <source>
        <dbReference type="EMBL" id="KAJ3007948.1"/>
    </source>
</evidence>
<keyword evidence="2" id="KW-1185">Reference proteome</keyword>
<accession>A0ACC1Q2N2</accession>
<organism evidence="1 2">
    <name type="scientific">Trametes sanguinea</name>
    <dbReference type="NCBI Taxonomy" id="158606"/>
    <lineage>
        <taxon>Eukaryota</taxon>
        <taxon>Fungi</taxon>
        <taxon>Dikarya</taxon>
        <taxon>Basidiomycota</taxon>
        <taxon>Agaricomycotina</taxon>
        <taxon>Agaricomycetes</taxon>
        <taxon>Polyporales</taxon>
        <taxon>Polyporaceae</taxon>
        <taxon>Trametes</taxon>
    </lineage>
</organism>
<gene>
    <name evidence="1" type="ORF">NUW54_g3346</name>
</gene>